<evidence type="ECO:0000256" key="1">
    <source>
        <dbReference type="ARBA" id="ARBA00022729"/>
    </source>
</evidence>
<dbReference type="PROSITE" id="PS51257">
    <property type="entry name" value="PROKAR_LIPOPROTEIN"/>
    <property type="match status" value="1"/>
</dbReference>
<dbReference type="Proteomes" id="UP000298210">
    <property type="component" value="Unassembled WGS sequence"/>
</dbReference>
<protein>
    <submittedName>
        <fullName evidence="3">TRAP transporter substrate-binding protein</fullName>
    </submittedName>
</protein>
<dbReference type="CDD" id="cd13603">
    <property type="entry name" value="PBP2_TRAP_Siap_TeaA_like"/>
    <property type="match status" value="1"/>
</dbReference>
<feature type="chain" id="PRO_5021495858" evidence="2">
    <location>
        <begin position="24"/>
        <end position="335"/>
    </location>
</feature>
<comment type="caution">
    <text evidence="3">The sequence shown here is derived from an EMBL/GenBank/DDBJ whole genome shotgun (WGS) entry which is preliminary data.</text>
</comment>
<keyword evidence="1 2" id="KW-0732">Signal</keyword>
<organism evidence="3 4">
    <name type="scientific">Shouchella lehensis</name>
    <dbReference type="NCBI Taxonomy" id="300825"/>
    <lineage>
        <taxon>Bacteria</taxon>
        <taxon>Bacillati</taxon>
        <taxon>Bacillota</taxon>
        <taxon>Bacilli</taxon>
        <taxon>Bacillales</taxon>
        <taxon>Bacillaceae</taxon>
        <taxon>Shouchella</taxon>
    </lineage>
</organism>
<dbReference type="PANTHER" id="PTHR33376:SF2">
    <property type="entry name" value="DICARBOXYLATE-BINDING PERIPLASMIC PROTEIN"/>
    <property type="match status" value="1"/>
</dbReference>
<dbReference type="GO" id="GO:0055085">
    <property type="term" value="P:transmembrane transport"/>
    <property type="evidence" value="ECO:0007669"/>
    <property type="project" value="InterPro"/>
</dbReference>
<reference evidence="3 4" key="1">
    <citation type="submission" date="2019-03" db="EMBL/GenBank/DDBJ databases">
        <authorList>
            <person name="Liu G."/>
        </authorList>
    </citation>
    <scope>NUCLEOTIDE SEQUENCE [LARGE SCALE GENOMIC DNA]</scope>
    <source>
        <strain evidence="3 4">DSM 19099</strain>
    </source>
</reference>
<dbReference type="GO" id="GO:0030288">
    <property type="term" value="C:outer membrane-bounded periplasmic space"/>
    <property type="evidence" value="ECO:0007669"/>
    <property type="project" value="InterPro"/>
</dbReference>
<evidence type="ECO:0000313" key="3">
    <source>
        <dbReference type="EMBL" id="TES49770.1"/>
    </source>
</evidence>
<dbReference type="InterPro" id="IPR018389">
    <property type="entry name" value="DctP_fam"/>
</dbReference>
<evidence type="ECO:0000313" key="4">
    <source>
        <dbReference type="Proteomes" id="UP000298210"/>
    </source>
</evidence>
<accession>A0A4Y7WMP4</accession>
<name>A0A4Y7WMP4_9BACI</name>
<dbReference type="AlphaFoldDB" id="A0A4Y7WMP4"/>
<dbReference type="InterPro" id="IPR038404">
    <property type="entry name" value="TRAP_DctP_sf"/>
</dbReference>
<dbReference type="EMBL" id="SNUX01000002">
    <property type="protein sequence ID" value="TES49770.1"/>
    <property type="molecule type" value="Genomic_DNA"/>
</dbReference>
<dbReference type="InterPro" id="IPR004682">
    <property type="entry name" value="TRAP_DctP"/>
</dbReference>
<dbReference type="Pfam" id="PF03480">
    <property type="entry name" value="DctP"/>
    <property type="match status" value="1"/>
</dbReference>
<dbReference type="NCBIfam" id="NF037995">
    <property type="entry name" value="TRAP_S1"/>
    <property type="match status" value="1"/>
</dbReference>
<dbReference type="GO" id="GO:0030246">
    <property type="term" value="F:carbohydrate binding"/>
    <property type="evidence" value="ECO:0007669"/>
    <property type="project" value="TreeGrafter"/>
</dbReference>
<evidence type="ECO:0000256" key="2">
    <source>
        <dbReference type="SAM" id="SignalP"/>
    </source>
</evidence>
<dbReference type="NCBIfam" id="TIGR00787">
    <property type="entry name" value="dctP"/>
    <property type="match status" value="1"/>
</dbReference>
<feature type="signal peptide" evidence="2">
    <location>
        <begin position="1"/>
        <end position="23"/>
    </location>
</feature>
<proteinExistence type="predicted"/>
<sequence length="335" mass="38259">MKRQLLLASCFISLAACSVTGHAEEPKMMRIANTTPEDRSLSQALYHFADRLEEETDGSIHVEVYTNSQIGGDRELFEGMQFNTIQAATMSTGPIAQFAPTFNVLELPFLFENESEAYELLDGPIGEELLFELEAQKVVGINYFENGFRVLTNNVKEIKELEDVKGLDLRTLENQWHMQIWSELGANPTPMNYSELYIGLEQGTIAGQENPIGNVVNSHFYEVQQYLTMTNHIYNASPFMVSKAFWEILTPQERQAIEEVADEVQASQRLANQEEARVSRAYLEEKGITITELTDKERERWIEASNPVRERFGNQEDHHGWVQRIEQALQADSQE</sequence>
<gene>
    <name evidence="3" type="ORF">E2L03_09960</name>
</gene>
<dbReference type="PIRSF" id="PIRSF006470">
    <property type="entry name" value="DctB"/>
    <property type="match status" value="1"/>
</dbReference>
<dbReference type="PANTHER" id="PTHR33376">
    <property type="match status" value="1"/>
</dbReference>
<dbReference type="RefSeq" id="WP_124741486.1">
    <property type="nucleotide sequence ID" value="NZ_LDIM01000006.1"/>
</dbReference>
<dbReference type="Gene3D" id="3.40.190.170">
    <property type="entry name" value="Bacterial extracellular solute-binding protein, family 7"/>
    <property type="match status" value="1"/>
</dbReference>